<dbReference type="PATRIC" id="fig|523841.21.peg.221"/>
<gene>
    <name evidence="1" type="ORF">C439_01085</name>
</gene>
<reference evidence="1 2" key="1">
    <citation type="journal article" date="2014" name="PLoS Genet.">
        <title>Phylogenetically driven sequencing of extremely halophilic archaea reveals strategies for static and dynamic osmo-response.</title>
        <authorList>
            <person name="Becker E.A."/>
            <person name="Seitzer P.M."/>
            <person name="Tritt A."/>
            <person name="Larsen D."/>
            <person name="Krusor M."/>
            <person name="Yao A.I."/>
            <person name="Wu D."/>
            <person name="Madern D."/>
            <person name="Eisen J.A."/>
            <person name="Darling A.E."/>
            <person name="Facciotti M.T."/>
        </authorList>
    </citation>
    <scope>NUCLEOTIDE SEQUENCE [LARGE SCALE GENOMIC DNA]</scope>
    <source>
        <strain evidence="2">ATCC 33500 / DSM 1411 / JCM 8866 / NBRC 14739 / NCIMB 2177 / R-4</strain>
    </source>
</reference>
<dbReference type="Proteomes" id="UP000011603">
    <property type="component" value="Unassembled WGS sequence"/>
</dbReference>
<evidence type="ECO:0000313" key="1">
    <source>
        <dbReference type="EMBL" id="EMA05350.1"/>
    </source>
</evidence>
<evidence type="ECO:0000313" key="2">
    <source>
        <dbReference type="Proteomes" id="UP000011603"/>
    </source>
</evidence>
<comment type="caution">
    <text evidence="1">The sequence shown here is derived from an EMBL/GenBank/DDBJ whole genome shotgun (WGS) entry which is preliminary data.</text>
</comment>
<name>M0JCD5_HALMT</name>
<organism evidence="1 2">
    <name type="scientific">Haloferax mediterranei (strain ATCC 33500 / DSM 1411 / JCM 8866 / NBRC 14739 / NCIMB 2177 / R-4)</name>
    <name type="common">Halobacterium mediterranei</name>
    <dbReference type="NCBI Taxonomy" id="523841"/>
    <lineage>
        <taxon>Archaea</taxon>
        <taxon>Methanobacteriati</taxon>
        <taxon>Methanobacteriota</taxon>
        <taxon>Stenosarchaea group</taxon>
        <taxon>Halobacteria</taxon>
        <taxon>Halobacteriales</taxon>
        <taxon>Haloferacaceae</taxon>
        <taxon>Haloferax</taxon>
    </lineage>
</organism>
<dbReference type="EMBL" id="AOLO01000001">
    <property type="protein sequence ID" value="EMA05350.1"/>
    <property type="molecule type" value="Genomic_DNA"/>
</dbReference>
<proteinExistence type="predicted"/>
<protein>
    <submittedName>
        <fullName evidence="1">Uncharacterized protein</fullName>
    </submittedName>
</protein>
<sequence length="39" mass="4453">MTAAGIPYEVLSLTRSYDSSEVLANRQWQFVTEAIERGY</sequence>
<keyword evidence="2" id="KW-1185">Reference proteome</keyword>
<accession>M0JCD5</accession>
<dbReference type="AlphaFoldDB" id="M0JCD5"/>